<gene>
    <name evidence="5" type="ORF">Ahy_B10g101703</name>
</gene>
<reference evidence="5 6" key="1">
    <citation type="submission" date="2019-01" db="EMBL/GenBank/DDBJ databases">
        <title>Sequencing of cultivated peanut Arachis hypogaea provides insights into genome evolution and oil improvement.</title>
        <authorList>
            <person name="Chen X."/>
        </authorList>
    </citation>
    <scope>NUCLEOTIDE SEQUENCE [LARGE SCALE GENOMIC DNA]</scope>
    <source>
        <strain evidence="6">cv. Fuhuasheng</strain>
        <tissue evidence="5">Leaves</tissue>
    </source>
</reference>
<feature type="repeat" description="PPR" evidence="3">
    <location>
        <begin position="405"/>
        <end position="439"/>
    </location>
</feature>
<organism evidence="5 6">
    <name type="scientific">Arachis hypogaea</name>
    <name type="common">Peanut</name>
    <dbReference type="NCBI Taxonomy" id="3818"/>
    <lineage>
        <taxon>Eukaryota</taxon>
        <taxon>Viridiplantae</taxon>
        <taxon>Streptophyta</taxon>
        <taxon>Embryophyta</taxon>
        <taxon>Tracheophyta</taxon>
        <taxon>Spermatophyta</taxon>
        <taxon>Magnoliopsida</taxon>
        <taxon>eudicotyledons</taxon>
        <taxon>Gunneridae</taxon>
        <taxon>Pentapetalae</taxon>
        <taxon>rosids</taxon>
        <taxon>fabids</taxon>
        <taxon>Fabales</taxon>
        <taxon>Fabaceae</taxon>
        <taxon>Papilionoideae</taxon>
        <taxon>50 kb inversion clade</taxon>
        <taxon>dalbergioids sensu lato</taxon>
        <taxon>Dalbergieae</taxon>
        <taxon>Pterocarpus clade</taxon>
        <taxon>Arachis</taxon>
    </lineage>
</organism>
<evidence type="ECO:0000256" key="3">
    <source>
        <dbReference type="PROSITE-ProRule" id="PRU00708"/>
    </source>
</evidence>
<feature type="repeat" description="PPR" evidence="3">
    <location>
        <begin position="475"/>
        <end position="510"/>
    </location>
</feature>
<feature type="region of interest" description="Disordered" evidence="4">
    <location>
        <begin position="79"/>
        <end position="147"/>
    </location>
</feature>
<evidence type="ECO:0000256" key="1">
    <source>
        <dbReference type="ARBA" id="ARBA00007626"/>
    </source>
</evidence>
<dbReference type="PANTHER" id="PTHR47941">
    <property type="entry name" value="PENTATRICOPEPTIDE REPEAT-CONTAINING PROTEIN 3, MITOCHONDRIAL"/>
    <property type="match status" value="1"/>
</dbReference>
<dbReference type="EMBL" id="SDMP01000020">
    <property type="protein sequence ID" value="RYQ83083.1"/>
    <property type="molecule type" value="Genomic_DNA"/>
</dbReference>
<dbReference type="Pfam" id="PF13041">
    <property type="entry name" value="PPR_2"/>
    <property type="match status" value="1"/>
</dbReference>
<feature type="repeat" description="PPR" evidence="3">
    <location>
        <begin position="511"/>
        <end position="545"/>
    </location>
</feature>
<feature type="repeat" description="PPR" evidence="3">
    <location>
        <begin position="440"/>
        <end position="474"/>
    </location>
</feature>
<evidence type="ECO:0000256" key="4">
    <source>
        <dbReference type="SAM" id="MobiDB-lite"/>
    </source>
</evidence>
<feature type="compositionally biased region" description="Pro residues" evidence="4">
    <location>
        <begin position="237"/>
        <end position="249"/>
    </location>
</feature>
<comment type="caution">
    <text evidence="5">The sequence shown here is derived from an EMBL/GenBank/DDBJ whole genome shotgun (WGS) entry which is preliminary data.</text>
</comment>
<evidence type="ECO:0008006" key="7">
    <source>
        <dbReference type="Google" id="ProtNLM"/>
    </source>
</evidence>
<keyword evidence="2" id="KW-0677">Repeat</keyword>
<evidence type="ECO:0000256" key="2">
    <source>
        <dbReference type="ARBA" id="ARBA00022737"/>
    </source>
</evidence>
<sequence>MLIPQLGNNTRSRLWLAQQEESVAKRALLQQMNATLPKIKPKRAYFPHTKHTDSAVKVTHTLPSHLITTTLLLSHHSPSNAVVTSHHHHSSPPPPPHSAAPPQPYPAAQYSTFQGVSNYPSPPRDPHPAIGFPHPVPPRGAADHSAPHPPYYLHGYQAVPVAEGRPVQEPRLGCCGLGCGWCLFILGFLLAAIRPIPIPSKFRSSTSQFPPKLKQLFKTMIPKSVPRTPFHRKTPHRPLPPPFPPPPPPDPKDSAILIRFRHKDWLTPKEATALANSLTNPSSALTLLSLYSSRKDYLPTETFSISIITNFSRANLPHALQGFIEALDLSGFSDDFFFALIKHYAHSFNRIDKAVNTLFAMPTKFKCLPSTRTFNFVLNVLVSSRFYEVAHEVYAAAPRLGVEVDACCLNILIKGLCGCGKLEDAFKVFDEFPQLGCEPNVRTFATLMHGLCEKGDVDGAFGLLERMENCGVGADVVVFNVLISGLRKQGRVDEAKQVLERLMMEKGCDPNGGSYQEVVYGLLDNERFKEAKEIMERMVLMGFGPSFMSYKVLVKGMSEKGVVGEVDWAVRQMMKQRFVPKMGMWKQIVRCVVSQDSRSSTCAYLDSVLEG</sequence>
<keyword evidence="6" id="KW-1185">Reference proteome</keyword>
<comment type="similarity">
    <text evidence="1">Belongs to the PPR family. P subfamily.</text>
</comment>
<dbReference type="Pfam" id="PF12854">
    <property type="entry name" value="PPR_1"/>
    <property type="match status" value="1"/>
</dbReference>
<dbReference type="NCBIfam" id="TIGR00756">
    <property type="entry name" value="PPR"/>
    <property type="match status" value="3"/>
</dbReference>
<dbReference type="Proteomes" id="UP000289738">
    <property type="component" value="Chromosome B10"/>
</dbReference>
<name>A0A444X0E1_ARAHY</name>
<dbReference type="Gene3D" id="1.25.40.10">
    <property type="entry name" value="Tetratricopeptide repeat domain"/>
    <property type="match status" value="2"/>
</dbReference>
<evidence type="ECO:0000313" key="5">
    <source>
        <dbReference type="EMBL" id="RYQ83083.1"/>
    </source>
</evidence>
<dbReference type="AlphaFoldDB" id="A0A444X0E1"/>
<dbReference type="InterPro" id="IPR002885">
    <property type="entry name" value="PPR_rpt"/>
</dbReference>
<protein>
    <recommendedName>
        <fullName evidence="7">Pentatricopeptide repeat-containing protein</fullName>
    </recommendedName>
</protein>
<proteinExistence type="inferred from homology"/>
<feature type="compositionally biased region" description="Pro residues" evidence="4">
    <location>
        <begin position="91"/>
        <end position="105"/>
    </location>
</feature>
<dbReference type="InterPro" id="IPR011990">
    <property type="entry name" value="TPR-like_helical_dom_sf"/>
</dbReference>
<evidence type="ECO:0000313" key="6">
    <source>
        <dbReference type="Proteomes" id="UP000289738"/>
    </source>
</evidence>
<dbReference type="PROSITE" id="PS51375">
    <property type="entry name" value="PPR"/>
    <property type="match status" value="4"/>
</dbReference>
<accession>A0A444X0E1</accession>
<feature type="region of interest" description="Disordered" evidence="4">
    <location>
        <begin position="227"/>
        <end position="250"/>
    </location>
</feature>